<dbReference type="EMBL" id="CP078145">
    <property type="protein sequence ID" value="QXN94524.1"/>
    <property type="molecule type" value="Genomic_DNA"/>
</dbReference>
<evidence type="ECO:0000259" key="1">
    <source>
        <dbReference type="Pfam" id="PF15607"/>
    </source>
</evidence>
<dbReference type="Pfam" id="PF15607">
    <property type="entry name" value="Ntox44"/>
    <property type="match status" value="1"/>
</dbReference>
<gene>
    <name evidence="2" type="ORF">KV110_16595</name>
</gene>
<dbReference type="Proteomes" id="UP000694257">
    <property type="component" value="Chromosome"/>
</dbReference>
<keyword evidence="3" id="KW-1185">Reference proteome</keyword>
<accession>A0ABX8RXY2</accession>
<reference evidence="2 3" key="1">
    <citation type="submission" date="2021-07" db="EMBL/GenBank/DDBJ databases">
        <title>Whole Genome Sequence of Nocardia Iowensis.</title>
        <authorList>
            <person name="Lamm A."/>
            <person name="Collins-Fairclough A.M."/>
            <person name="Bunk B."/>
            <person name="Sproer C."/>
        </authorList>
    </citation>
    <scope>NUCLEOTIDE SEQUENCE [LARGE SCALE GENOMIC DNA]</scope>
    <source>
        <strain evidence="2 3">NRRL 5646</strain>
    </source>
</reference>
<feature type="domain" description="Bacterial toxin 44" evidence="1">
    <location>
        <begin position="250"/>
        <end position="343"/>
    </location>
</feature>
<proteinExistence type="predicted"/>
<dbReference type="InterPro" id="IPR028946">
    <property type="entry name" value="Ntox44"/>
</dbReference>
<evidence type="ECO:0000313" key="3">
    <source>
        <dbReference type="Proteomes" id="UP000694257"/>
    </source>
</evidence>
<sequence>MTPSRSDLDNYDAQPLLDFANQVRTSATQIEGMFERYVTTVTASDWQGVAAEAAHSRAVADRKTANALVDTLEGAAGRLEQGYWDISTPLRNARHLIASAETAGFLVPATGLGFLNAPMPVYVSHPAGRDPTPEREAVRANWEDQIVAAADAVEAADTRLQQDLSALGTAMKAQFDAVGHSQTTHSEGHFNRAERFILDEMRRNLNSDSVKQIQELLRSPQSFLEWLEYSDPRHGGRSTAVDRIQALAAWRDLVGSEKRWDHKPQIARDFGLVGDPRQDPAFFFQQPGTHRQVNYDMYSNIHFGFVGRHAGFDGDTLLEGARMASQHDQGDEITMRAGIAMYDKYGPNITDEQFHQGMVAAIDEMEAAQSEGQHVPQIKHDSGR</sequence>
<protein>
    <recommendedName>
        <fullName evidence="1">Bacterial toxin 44 domain-containing protein</fullName>
    </recommendedName>
</protein>
<dbReference type="RefSeq" id="WP_218477106.1">
    <property type="nucleotide sequence ID" value="NZ_BAABJN010000015.1"/>
</dbReference>
<evidence type="ECO:0000313" key="2">
    <source>
        <dbReference type="EMBL" id="QXN94524.1"/>
    </source>
</evidence>
<organism evidence="2 3">
    <name type="scientific">Nocardia iowensis</name>
    <dbReference type="NCBI Taxonomy" id="204891"/>
    <lineage>
        <taxon>Bacteria</taxon>
        <taxon>Bacillati</taxon>
        <taxon>Actinomycetota</taxon>
        <taxon>Actinomycetes</taxon>
        <taxon>Mycobacteriales</taxon>
        <taxon>Nocardiaceae</taxon>
        <taxon>Nocardia</taxon>
    </lineage>
</organism>
<name>A0ABX8RXY2_NOCIO</name>